<dbReference type="InterPro" id="IPR027843">
    <property type="entry name" value="DUF4440"/>
</dbReference>
<protein>
    <submittedName>
        <fullName evidence="3">Nuclear transport factor 2 family protein</fullName>
    </submittedName>
</protein>
<evidence type="ECO:0000313" key="4">
    <source>
        <dbReference type="Proteomes" id="UP000324611"/>
    </source>
</evidence>
<dbReference type="Proteomes" id="UP000324611">
    <property type="component" value="Unassembled WGS sequence"/>
</dbReference>
<reference evidence="3 4" key="2">
    <citation type="submission" date="2019-09" db="EMBL/GenBank/DDBJ databases">
        <authorList>
            <person name="Jin C."/>
        </authorList>
    </citation>
    <scope>NUCLEOTIDE SEQUENCE [LARGE SCALE GENOMIC DNA]</scope>
    <source>
        <strain evidence="3 4">BN140078</strain>
    </source>
</reference>
<sequence length="163" mass="18786">MQRIKYILFVLLLLRLAPAHAQVPLDSPLYKTLRTQDSLLFNAAFNKCDTVTLEKLLSDDFEFYHDKGGITSSKAAFISTITNNICSQPNRPRRELVDGTLQVYPLMQNNVLYGAIQMGDHRFYAQENGNPAHSRAKFVHVWILEQGQWKFKRGLSFDHQDKE</sequence>
<accession>A0A5B2VK01</accession>
<comment type="caution">
    <text evidence="3">The sequence shown here is derived from an EMBL/GenBank/DDBJ whole genome shotgun (WGS) entry which is preliminary data.</text>
</comment>
<proteinExistence type="predicted"/>
<organism evidence="3 4">
    <name type="scientific">Chitinophaga agrisoli</name>
    <dbReference type="NCBI Taxonomy" id="2607653"/>
    <lineage>
        <taxon>Bacteria</taxon>
        <taxon>Pseudomonadati</taxon>
        <taxon>Bacteroidota</taxon>
        <taxon>Chitinophagia</taxon>
        <taxon>Chitinophagales</taxon>
        <taxon>Chitinophagaceae</taxon>
        <taxon>Chitinophaga</taxon>
    </lineage>
</organism>
<dbReference type="RefSeq" id="WP_149839791.1">
    <property type="nucleotide sequence ID" value="NZ_VUOC01000004.1"/>
</dbReference>
<feature type="signal peptide" evidence="1">
    <location>
        <begin position="1"/>
        <end position="21"/>
    </location>
</feature>
<dbReference type="SUPFAM" id="SSF54427">
    <property type="entry name" value="NTF2-like"/>
    <property type="match status" value="1"/>
</dbReference>
<keyword evidence="4" id="KW-1185">Reference proteome</keyword>
<feature type="domain" description="DUF4440" evidence="2">
    <location>
        <begin position="41"/>
        <end position="150"/>
    </location>
</feature>
<dbReference type="AlphaFoldDB" id="A0A5B2VK01"/>
<dbReference type="EMBL" id="VUOC01000004">
    <property type="protein sequence ID" value="KAA2238612.1"/>
    <property type="molecule type" value="Genomic_DNA"/>
</dbReference>
<evidence type="ECO:0000256" key="1">
    <source>
        <dbReference type="SAM" id="SignalP"/>
    </source>
</evidence>
<name>A0A5B2VK01_9BACT</name>
<dbReference type="InterPro" id="IPR032710">
    <property type="entry name" value="NTF2-like_dom_sf"/>
</dbReference>
<dbReference type="Gene3D" id="3.10.450.50">
    <property type="match status" value="1"/>
</dbReference>
<reference evidence="3 4" key="1">
    <citation type="submission" date="2019-09" db="EMBL/GenBank/DDBJ databases">
        <title>Chitinophaga ginsengihumi sp. nov., isolated from soil of ginseng rhizosphere.</title>
        <authorList>
            <person name="Lee J."/>
        </authorList>
    </citation>
    <scope>NUCLEOTIDE SEQUENCE [LARGE SCALE GENOMIC DNA]</scope>
    <source>
        <strain evidence="3 4">BN140078</strain>
    </source>
</reference>
<keyword evidence="1" id="KW-0732">Signal</keyword>
<evidence type="ECO:0000259" key="2">
    <source>
        <dbReference type="Pfam" id="PF14534"/>
    </source>
</evidence>
<gene>
    <name evidence="3" type="ORF">F0L74_20525</name>
</gene>
<feature type="chain" id="PRO_5023026230" evidence="1">
    <location>
        <begin position="22"/>
        <end position="163"/>
    </location>
</feature>
<evidence type="ECO:0000313" key="3">
    <source>
        <dbReference type="EMBL" id="KAA2238612.1"/>
    </source>
</evidence>
<dbReference type="Pfam" id="PF14534">
    <property type="entry name" value="DUF4440"/>
    <property type="match status" value="1"/>
</dbReference>